<evidence type="ECO:0000313" key="2">
    <source>
        <dbReference type="Proteomes" id="UP000192713"/>
    </source>
</evidence>
<dbReference type="Proteomes" id="UP000192713">
    <property type="component" value="Unassembled WGS sequence"/>
</dbReference>
<protein>
    <submittedName>
        <fullName evidence="1">Peptidase M50</fullName>
    </submittedName>
</protein>
<name>A0A1X0E6Z6_9MYCO</name>
<organism evidence="1 2">
    <name type="scientific">Mycolicibacter kumamotonensis</name>
    <dbReference type="NCBI Taxonomy" id="354243"/>
    <lineage>
        <taxon>Bacteria</taxon>
        <taxon>Bacillati</taxon>
        <taxon>Actinomycetota</taxon>
        <taxon>Actinomycetes</taxon>
        <taxon>Mycobacteriales</taxon>
        <taxon>Mycobacteriaceae</taxon>
        <taxon>Mycolicibacter</taxon>
    </lineage>
</organism>
<dbReference type="EMBL" id="MVHU01000011">
    <property type="protein sequence ID" value="ORA80342.1"/>
    <property type="molecule type" value="Genomic_DNA"/>
</dbReference>
<comment type="caution">
    <text evidence="1">The sequence shown here is derived from an EMBL/GenBank/DDBJ whole genome shotgun (WGS) entry which is preliminary data.</text>
</comment>
<proteinExistence type="predicted"/>
<sequence>MNTTNGPETAVLQFAGRPLPRSLRGLPAVLLNDDATAPEAIDAAIDRYRRLVVVGGDAELARVLTRLLRADRLDVEVGYAPSGRTPATRAYRLPAGWRAARRARAGTAVAVPLIRDDAGTVLAGAGRWVPVDGSVVLRGEGIVDDTALFDGDVAGVLIEPLGTAPGLRAGIESRRGRVRRWVSGRAAQLGTTGALVVRDGVYGTRTVKRSTFYRHIEDWLLVR</sequence>
<evidence type="ECO:0000313" key="1">
    <source>
        <dbReference type="EMBL" id="ORA80342.1"/>
    </source>
</evidence>
<reference evidence="1 2" key="1">
    <citation type="submission" date="2017-02" db="EMBL/GenBank/DDBJ databases">
        <title>The new phylogeny of genus Mycobacterium.</title>
        <authorList>
            <person name="Tortoli E."/>
            <person name="Trovato A."/>
            <person name="Cirillo D.M."/>
        </authorList>
    </citation>
    <scope>NUCLEOTIDE SEQUENCE [LARGE SCALE GENOMIC DNA]</scope>
    <source>
        <strain evidence="1 2">DSM 45093</strain>
    </source>
</reference>
<dbReference type="AlphaFoldDB" id="A0A1X0E6Z6"/>
<dbReference type="RefSeq" id="WP_083080833.1">
    <property type="nucleotide sequence ID" value="NZ_MVHU01000011.1"/>
</dbReference>
<accession>A0A1X0E6Z6</accession>
<gene>
    <name evidence="1" type="ORF">BST28_09775</name>
</gene>